<dbReference type="EMBL" id="BPVZ01000066">
    <property type="protein sequence ID" value="GKV24729.1"/>
    <property type="molecule type" value="Genomic_DNA"/>
</dbReference>
<reference evidence="1 2" key="1">
    <citation type="journal article" date="2021" name="Commun. Biol.">
        <title>The genome of Shorea leprosula (Dipterocarpaceae) highlights the ecological relevance of drought in aseasonal tropical rainforests.</title>
        <authorList>
            <person name="Ng K.K.S."/>
            <person name="Kobayashi M.J."/>
            <person name="Fawcett J.A."/>
            <person name="Hatakeyama M."/>
            <person name="Paape T."/>
            <person name="Ng C.H."/>
            <person name="Ang C.C."/>
            <person name="Tnah L.H."/>
            <person name="Lee C.T."/>
            <person name="Nishiyama T."/>
            <person name="Sese J."/>
            <person name="O'Brien M.J."/>
            <person name="Copetti D."/>
            <person name="Mohd Noor M.I."/>
            <person name="Ong R.C."/>
            <person name="Putra M."/>
            <person name="Sireger I.Z."/>
            <person name="Indrioko S."/>
            <person name="Kosugi Y."/>
            <person name="Izuno A."/>
            <person name="Isagi Y."/>
            <person name="Lee S.L."/>
            <person name="Shimizu K.K."/>
        </authorList>
    </citation>
    <scope>NUCLEOTIDE SEQUENCE [LARGE SCALE GENOMIC DNA]</scope>
    <source>
        <strain evidence="1">214</strain>
    </source>
</reference>
<dbReference type="Proteomes" id="UP001054252">
    <property type="component" value="Unassembled WGS sequence"/>
</dbReference>
<sequence>MFDICVIQGFDVRKCLGLQKVKGNEEEEEVVVGFDFKQSAPVGFNQPSDYWGSKKPNCAGFL</sequence>
<evidence type="ECO:0000313" key="2">
    <source>
        <dbReference type="Proteomes" id="UP001054252"/>
    </source>
</evidence>
<organism evidence="1 2">
    <name type="scientific">Rubroshorea leprosula</name>
    <dbReference type="NCBI Taxonomy" id="152421"/>
    <lineage>
        <taxon>Eukaryota</taxon>
        <taxon>Viridiplantae</taxon>
        <taxon>Streptophyta</taxon>
        <taxon>Embryophyta</taxon>
        <taxon>Tracheophyta</taxon>
        <taxon>Spermatophyta</taxon>
        <taxon>Magnoliopsida</taxon>
        <taxon>eudicotyledons</taxon>
        <taxon>Gunneridae</taxon>
        <taxon>Pentapetalae</taxon>
        <taxon>rosids</taxon>
        <taxon>malvids</taxon>
        <taxon>Malvales</taxon>
        <taxon>Dipterocarpaceae</taxon>
        <taxon>Rubroshorea</taxon>
    </lineage>
</organism>
<dbReference type="AlphaFoldDB" id="A0AAV5KJE7"/>
<comment type="caution">
    <text evidence="1">The sequence shown here is derived from an EMBL/GenBank/DDBJ whole genome shotgun (WGS) entry which is preliminary data.</text>
</comment>
<name>A0AAV5KJE7_9ROSI</name>
<protein>
    <submittedName>
        <fullName evidence="1">Uncharacterized protein</fullName>
    </submittedName>
</protein>
<gene>
    <name evidence="1" type="ORF">SLEP1_g34308</name>
</gene>
<keyword evidence="2" id="KW-1185">Reference proteome</keyword>
<evidence type="ECO:0000313" key="1">
    <source>
        <dbReference type="EMBL" id="GKV24729.1"/>
    </source>
</evidence>
<accession>A0AAV5KJE7</accession>
<proteinExistence type="predicted"/>